<dbReference type="CDD" id="cd00610">
    <property type="entry name" value="OAT_like"/>
    <property type="match status" value="1"/>
</dbReference>
<gene>
    <name evidence="8" type="primary">puuE</name>
    <name evidence="8" type="ORF">EMLFYP7_01292</name>
</gene>
<evidence type="ECO:0000313" key="8">
    <source>
        <dbReference type="EMBL" id="VYU05682.1"/>
    </source>
</evidence>
<dbReference type="Gene3D" id="3.40.640.10">
    <property type="entry name" value="Type I PLP-dependent aspartate aminotransferase-like (Major domain)"/>
    <property type="match status" value="1"/>
</dbReference>
<evidence type="ECO:0000256" key="6">
    <source>
        <dbReference type="ARBA" id="ARBA00048671"/>
    </source>
</evidence>
<accession>A0A6N3BP06</accession>
<dbReference type="Pfam" id="PF00202">
    <property type="entry name" value="Aminotran_3"/>
    <property type="match status" value="1"/>
</dbReference>
<proteinExistence type="inferred from homology"/>
<reference evidence="8" key="1">
    <citation type="submission" date="2019-11" db="EMBL/GenBank/DDBJ databases">
        <authorList>
            <person name="Feng L."/>
        </authorList>
    </citation>
    <scope>NUCLEOTIDE SEQUENCE</scope>
    <source>
        <strain evidence="8">EMassiliensisLFYP7</strain>
    </source>
</reference>
<sequence length="439" mass="47020">MSMWHRVLLKESVTGGIKMKNNELHQRRLAATPRGIGVMCGFYAEKAENATLWDVEGNEVIDFAAGIAVLNTGHRHPKVVAAVEKQLHAFTHTAYQIVPYESYVALAERINACVPVEGAAKTAFFSTGAEAVENAVKIARAYTRRPGVIAFGGGFHGRTSMTMALTGKVAPYKIGFGPFPGSIFHAQYPNALHGVSSEEALKSLDRIFKADIAPDQVAAILLEPVQGEGGFNIAPDDFMQGLRKICDSHGILLIVDEVQTGFARTGKLFAVEHYSIRPDIITMAKSLAGGLPLSAVAGRAEVMDAPAPGGLGGTYAGNPLAVAAAHAVLDVIEEEKLCERAEHLGRHLVEVLTKAQATCPFIADIRAQGSMVAVEFNDPHTGAPSPEFTKQVQDNALNAGLLLLSCGVYGNVIRFLYPLTIPDVQFRKALDILTDALTR</sequence>
<evidence type="ECO:0000256" key="3">
    <source>
        <dbReference type="ARBA" id="ARBA00022576"/>
    </source>
</evidence>
<dbReference type="Gene3D" id="3.90.1150.10">
    <property type="entry name" value="Aspartate Aminotransferase, domain 1"/>
    <property type="match status" value="1"/>
</dbReference>
<keyword evidence="3 8" id="KW-0032">Aminotransferase</keyword>
<dbReference type="FunFam" id="3.40.640.10:FF:000013">
    <property type="entry name" value="4-aminobutyrate aminotransferase"/>
    <property type="match status" value="1"/>
</dbReference>
<dbReference type="GO" id="GO:0030170">
    <property type="term" value="F:pyridoxal phosphate binding"/>
    <property type="evidence" value="ECO:0007669"/>
    <property type="project" value="InterPro"/>
</dbReference>
<dbReference type="InterPro" id="IPR015422">
    <property type="entry name" value="PyrdxlP-dep_Trfase_small"/>
</dbReference>
<evidence type="ECO:0000256" key="1">
    <source>
        <dbReference type="ARBA" id="ARBA00001933"/>
    </source>
</evidence>
<dbReference type="EMBL" id="CACRTZ010000006">
    <property type="protein sequence ID" value="VYU05682.1"/>
    <property type="molecule type" value="Genomic_DNA"/>
</dbReference>
<comment type="catalytic activity">
    <reaction evidence="6">
        <text>4-aminobutanoate + 2-oxoglutarate = succinate semialdehyde + L-glutamate</text>
        <dbReference type="Rhea" id="RHEA:23352"/>
        <dbReference type="ChEBI" id="CHEBI:16810"/>
        <dbReference type="ChEBI" id="CHEBI:29985"/>
        <dbReference type="ChEBI" id="CHEBI:57706"/>
        <dbReference type="ChEBI" id="CHEBI:59888"/>
        <dbReference type="EC" id="2.6.1.19"/>
    </reaction>
    <physiologicalReaction direction="left-to-right" evidence="6">
        <dbReference type="Rhea" id="RHEA:23353"/>
    </physiologicalReaction>
</comment>
<dbReference type="NCBIfam" id="NF005272">
    <property type="entry name" value="PRK06777.1"/>
    <property type="match status" value="1"/>
</dbReference>
<dbReference type="PROSITE" id="PS00600">
    <property type="entry name" value="AA_TRANSFER_CLASS_3"/>
    <property type="match status" value="1"/>
</dbReference>
<evidence type="ECO:0000256" key="7">
    <source>
        <dbReference type="RuleBase" id="RU003560"/>
    </source>
</evidence>
<evidence type="ECO:0000256" key="2">
    <source>
        <dbReference type="ARBA" id="ARBA00008954"/>
    </source>
</evidence>
<dbReference type="GO" id="GO:0042802">
    <property type="term" value="F:identical protein binding"/>
    <property type="evidence" value="ECO:0007669"/>
    <property type="project" value="TreeGrafter"/>
</dbReference>
<dbReference type="InterPro" id="IPR015421">
    <property type="entry name" value="PyrdxlP-dep_Trfase_major"/>
</dbReference>
<dbReference type="PANTHER" id="PTHR11986">
    <property type="entry name" value="AMINOTRANSFERASE CLASS III"/>
    <property type="match status" value="1"/>
</dbReference>
<name>A0A6N3BP06_9ENTR</name>
<comment type="similarity">
    <text evidence="2 7">Belongs to the class-III pyridoxal-phosphate-dependent aminotransferase family.</text>
</comment>
<dbReference type="AlphaFoldDB" id="A0A6N3BP06"/>
<protein>
    <submittedName>
        <fullName evidence="8">4-aminobutyrate aminotransferase PuuE</fullName>
        <ecNumber evidence="8">2.6.1.19</ecNumber>
    </submittedName>
</protein>
<dbReference type="PIRSF" id="PIRSF000521">
    <property type="entry name" value="Transaminase_4ab_Lys_Orn"/>
    <property type="match status" value="1"/>
</dbReference>
<dbReference type="EC" id="2.6.1.19" evidence="8"/>
<dbReference type="SUPFAM" id="SSF53383">
    <property type="entry name" value="PLP-dependent transferases"/>
    <property type="match status" value="1"/>
</dbReference>
<dbReference type="InterPro" id="IPR049704">
    <property type="entry name" value="Aminotrans_3_PPA_site"/>
</dbReference>
<dbReference type="GO" id="GO:0034386">
    <property type="term" value="F:4-aminobutyrate:2-oxoglutarate transaminase activity"/>
    <property type="evidence" value="ECO:0007669"/>
    <property type="project" value="UniProtKB-EC"/>
</dbReference>
<evidence type="ECO:0000256" key="5">
    <source>
        <dbReference type="ARBA" id="ARBA00022898"/>
    </source>
</evidence>
<dbReference type="InterPro" id="IPR015424">
    <property type="entry name" value="PyrdxlP-dep_Trfase"/>
</dbReference>
<dbReference type="InterPro" id="IPR050103">
    <property type="entry name" value="Class-III_PLP-dep_AT"/>
</dbReference>
<keyword evidence="4 8" id="KW-0808">Transferase</keyword>
<keyword evidence="5 7" id="KW-0663">Pyridoxal phosphate</keyword>
<dbReference type="InterPro" id="IPR004632">
    <property type="entry name" value="4NH2But_aminotransferase_bac"/>
</dbReference>
<dbReference type="PANTHER" id="PTHR11986:SF58">
    <property type="entry name" value="LEUCINE_METHIONINE RACEMASE"/>
    <property type="match status" value="1"/>
</dbReference>
<dbReference type="NCBIfam" id="TIGR00700">
    <property type="entry name" value="GABAtrnsam"/>
    <property type="match status" value="1"/>
</dbReference>
<evidence type="ECO:0000256" key="4">
    <source>
        <dbReference type="ARBA" id="ARBA00022679"/>
    </source>
</evidence>
<organism evidence="8">
    <name type="scientific">Phytobacter massiliensis</name>
    <dbReference type="NCBI Taxonomy" id="1485952"/>
    <lineage>
        <taxon>Bacteria</taxon>
        <taxon>Pseudomonadati</taxon>
        <taxon>Pseudomonadota</taxon>
        <taxon>Gammaproteobacteria</taxon>
        <taxon>Enterobacterales</taxon>
        <taxon>Enterobacteriaceae</taxon>
        <taxon>Phytobacter</taxon>
    </lineage>
</organism>
<comment type="cofactor">
    <cofactor evidence="1">
        <name>pyridoxal 5'-phosphate</name>
        <dbReference type="ChEBI" id="CHEBI:597326"/>
    </cofactor>
</comment>
<dbReference type="InterPro" id="IPR005814">
    <property type="entry name" value="Aminotrans_3"/>
</dbReference>
<dbReference type="GO" id="GO:0009448">
    <property type="term" value="P:gamma-aminobutyric acid metabolic process"/>
    <property type="evidence" value="ECO:0007669"/>
    <property type="project" value="InterPro"/>
</dbReference>